<evidence type="ECO:0000313" key="4">
    <source>
        <dbReference type="Proteomes" id="UP000027331"/>
    </source>
</evidence>
<reference evidence="6" key="3">
    <citation type="submission" date="2017-07" db="EMBL/GenBank/DDBJ databases">
        <authorList>
            <person name="Boucher Y."/>
            <person name="Orata F.D."/>
        </authorList>
    </citation>
    <scope>NUCLEOTIDE SEQUENCE [LARGE SCALE GENOMIC DNA]</scope>
    <source>
        <strain evidence="6">OYP9E10</strain>
    </source>
</reference>
<dbReference type="Proteomes" id="UP000027331">
    <property type="component" value="Unassembled WGS sequence"/>
</dbReference>
<gene>
    <name evidence="3" type="ORF">CGU03_14570</name>
    <name evidence="1" type="ORF">DP83_16815</name>
    <name evidence="2" type="ORF">XV92_16260</name>
</gene>
<keyword evidence="4" id="KW-1185">Reference proteome</keyword>
<reference evidence="1 4" key="1">
    <citation type="submission" date="2014-04" db="EMBL/GenBank/DDBJ databases">
        <title>Vibrio metecus sp. nov., a close relative of Vibrio cholerae isolated from coastal brackish ponds and clinical specimens.</title>
        <authorList>
            <person name="Kirchberger P.C."/>
            <person name="Turnsek M."/>
            <person name="Hunt D.E."/>
            <person name="Haley B.J."/>
            <person name="Colwell R."/>
            <person name="Polz M.F."/>
            <person name="Tarr C.L."/>
            <person name="Boucher Y."/>
        </authorList>
    </citation>
    <scope>NUCLEOTIDE SEQUENCE [LARGE SCALE GENOMIC DNA]</scope>
    <source>
        <strain evidence="1">OP3H</strain>
        <strain evidence="4">PPCK-2014</strain>
    </source>
</reference>
<organism evidence="2 5">
    <name type="scientific">Vibrio metoecus</name>
    <dbReference type="NCBI Taxonomy" id="1481663"/>
    <lineage>
        <taxon>Bacteria</taxon>
        <taxon>Pseudomonadati</taxon>
        <taxon>Pseudomonadota</taxon>
        <taxon>Gammaproteobacteria</taxon>
        <taxon>Vibrionales</taxon>
        <taxon>Vibrionaceae</taxon>
        <taxon>Vibrio</taxon>
    </lineage>
</organism>
<dbReference type="Proteomes" id="UP000050491">
    <property type="component" value="Unassembled WGS sequence"/>
</dbReference>
<dbReference type="OrthoDB" id="1162179at2"/>
<evidence type="ECO:0000313" key="3">
    <source>
        <dbReference type="EMBL" id="PAR19911.1"/>
    </source>
</evidence>
<dbReference type="PATRIC" id="fig|1481663.10.peg.1961"/>
<sequence length="180" mass="20006">MLAVTNLAQPYHYSAAIHGCLETLEQGRDFLNGIQDEHYTYIAEPYVSSSIGQHFRHWLDIFHALRAAPNTVDYNQRRRGHPVESSREVALSEIDGLIAWLESEQNMPPTLEIDVVTEVSLSQTESCTFHSTLERELAFAALHANHHFAMAKVVTSLLDVETASAFGIAPATATFLRGNA</sequence>
<dbReference type="GeneID" id="94015255"/>
<dbReference type="PANTHER" id="PTHR39473">
    <property type="match status" value="1"/>
</dbReference>
<reference evidence="2 5" key="2">
    <citation type="journal article" date="2015" name="Genome Biol. Evol.">
        <title>The Dynamics of Genetic Interactions between Vibrio metoecus and Vibrio cholerae, Two Close Relatives Co-Occurring in the Environment.</title>
        <authorList>
            <person name="Orata F.D."/>
            <person name="Kirchberger P.C."/>
            <person name="Meheust R."/>
            <person name="Barlow E.J."/>
            <person name="Tarr C.L."/>
            <person name="Boucher Y."/>
        </authorList>
    </citation>
    <scope>NUCLEOTIDE SEQUENCE [LARGE SCALE GENOMIC DNA]</scope>
    <source>
        <strain evidence="2 5">YB5B04</strain>
    </source>
</reference>
<comment type="caution">
    <text evidence="2">The sequence shown here is derived from an EMBL/GenBank/DDBJ whole genome shotgun (WGS) entry which is preliminary data.</text>
</comment>
<dbReference type="PANTHER" id="PTHR39473:SF1">
    <property type="entry name" value="DINB-LIKE DOMAIN-CONTAINING PROTEIN"/>
    <property type="match status" value="1"/>
</dbReference>
<evidence type="ECO:0000313" key="6">
    <source>
        <dbReference type="Proteomes" id="UP000216173"/>
    </source>
</evidence>
<dbReference type="Proteomes" id="UP000216173">
    <property type="component" value="Unassembled WGS sequence"/>
</dbReference>
<evidence type="ECO:0000313" key="1">
    <source>
        <dbReference type="EMBL" id="KDO15580.1"/>
    </source>
</evidence>
<protein>
    <recommendedName>
        <fullName evidence="7">DinB family protein</fullName>
    </recommendedName>
</protein>
<evidence type="ECO:0008006" key="7">
    <source>
        <dbReference type="Google" id="ProtNLM"/>
    </source>
</evidence>
<dbReference type="EMBL" id="NMSH01000026">
    <property type="protein sequence ID" value="PAR19911.1"/>
    <property type="molecule type" value="Genomic_DNA"/>
</dbReference>
<proteinExistence type="predicted"/>
<name>A0A067BFQ5_VIBMT</name>
<reference evidence="3" key="4">
    <citation type="submission" date="2017-07" db="EMBL/GenBank/DDBJ databases">
        <authorList>
            <person name="Sun Z.S."/>
            <person name="Albrecht U."/>
            <person name="Echele G."/>
            <person name="Lee C.C."/>
        </authorList>
    </citation>
    <scope>NUCLEOTIDE SEQUENCE [LARGE SCALE GENOMIC DNA]</scope>
    <source>
        <strain evidence="3">OYP9E10</strain>
    </source>
</reference>
<accession>A0A067BFQ5</accession>
<dbReference type="RefSeq" id="WP_000881779.1">
    <property type="nucleotide sequence ID" value="NZ_ACZT01000025.1"/>
</dbReference>
<evidence type="ECO:0000313" key="5">
    <source>
        <dbReference type="Proteomes" id="UP000050491"/>
    </source>
</evidence>
<dbReference type="AlphaFoldDB" id="A0A067BFQ5"/>
<dbReference type="EMBL" id="JJMN01000006">
    <property type="protein sequence ID" value="KDO15580.1"/>
    <property type="molecule type" value="Genomic_DNA"/>
</dbReference>
<dbReference type="EMBL" id="LBGP01000021">
    <property type="protein sequence ID" value="KQA98530.1"/>
    <property type="molecule type" value="Genomic_DNA"/>
</dbReference>
<evidence type="ECO:0000313" key="2">
    <source>
        <dbReference type="EMBL" id="KQA98530.1"/>
    </source>
</evidence>